<sequence length="419" mass="45638">MKMEKDLKLIGPFRQLLTMDNIPLKGAVKDAKLQVIEHAGILIEGELVQEVGDFDFLCQKWQDKAVLIRLEGDQVALPGFVDCHTHISYAGQRANDFALRNAGSSYLEIAEAGGGIWSTVTHTRACTEEDLTELTADRAAFLLAQGVTTIEVKSGYGLQIEEELKILRAIKKANQVAAADLIPTCLAAHMLPRDYKGTAKDYLDLMEATLFPELKAQQLSNRVDAFIEKTAFDAETIRPYLQRAKEMGFDLTVHADQFSTSGSQVAVELGARSADHLEASTAVEIKFLAQSDTVAVALPAASIGIGCAFTPARKLLDAGACLAIASDWNPGSAPIGQLLTSACILATMEKLSNAEVLSALTFRAAQALNLHDRGKLMKGMRADFTLFQTDNYQNITYYQGSMEPSAVWKNGKEVFSTER</sequence>
<dbReference type="Gene3D" id="3.20.20.140">
    <property type="entry name" value="Metal-dependent hydrolases"/>
    <property type="match status" value="1"/>
</dbReference>
<dbReference type="InterPro" id="IPR006680">
    <property type="entry name" value="Amidohydro-rel"/>
</dbReference>
<keyword evidence="7" id="KW-0408">Iron</keyword>
<dbReference type="EMBL" id="QCXX01000001">
    <property type="protein sequence ID" value="PUV25496.1"/>
    <property type="molecule type" value="Genomic_DNA"/>
</dbReference>
<reference evidence="10 11" key="1">
    <citation type="submission" date="2018-04" db="EMBL/GenBank/DDBJ databases">
        <title>Sphingobacterium sp. M46 Genome.</title>
        <authorList>
            <person name="Cheng J."/>
            <person name="Li Y."/>
        </authorList>
    </citation>
    <scope>NUCLEOTIDE SEQUENCE [LARGE SCALE GENOMIC DNA]</scope>
    <source>
        <strain evidence="10 11">M46</strain>
    </source>
</reference>
<feature type="domain" description="Amidohydrolase-related" evidence="9">
    <location>
        <begin position="76"/>
        <end position="414"/>
    </location>
</feature>
<keyword evidence="5" id="KW-0369">Histidine metabolism</keyword>
<dbReference type="PANTHER" id="PTHR42752:SF1">
    <property type="entry name" value="IMIDAZOLONEPROPIONASE-RELATED"/>
    <property type="match status" value="1"/>
</dbReference>
<name>A0A363NXF8_9SPHI</name>
<dbReference type="NCBIfam" id="TIGR01224">
    <property type="entry name" value="hutI"/>
    <property type="match status" value="1"/>
</dbReference>
<keyword evidence="11" id="KW-1185">Reference proteome</keyword>
<proteinExistence type="predicted"/>
<dbReference type="GO" id="GO:0046872">
    <property type="term" value="F:metal ion binding"/>
    <property type="evidence" value="ECO:0007669"/>
    <property type="project" value="UniProtKB-KW"/>
</dbReference>
<evidence type="ECO:0000256" key="2">
    <source>
        <dbReference type="ARBA" id="ARBA00012864"/>
    </source>
</evidence>
<evidence type="ECO:0000259" key="9">
    <source>
        <dbReference type="Pfam" id="PF01979"/>
    </source>
</evidence>
<evidence type="ECO:0000256" key="4">
    <source>
        <dbReference type="ARBA" id="ARBA00022801"/>
    </source>
</evidence>
<protein>
    <recommendedName>
        <fullName evidence="2 8">Imidazolonepropionase</fullName>
        <ecNumber evidence="2 8">3.5.2.7</ecNumber>
    </recommendedName>
</protein>
<dbReference type="GO" id="GO:0005737">
    <property type="term" value="C:cytoplasm"/>
    <property type="evidence" value="ECO:0007669"/>
    <property type="project" value="UniProtKB-UniRule"/>
</dbReference>
<dbReference type="EC" id="3.5.2.7" evidence="2 8"/>
<evidence type="ECO:0000256" key="3">
    <source>
        <dbReference type="ARBA" id="ARBA00022723"/>
    </source>
</evidence>
<evidence type="ECO:0000313" key="10">
    <source>
        <dbReference type="EMBL" id="PUV25496.1"/>
    </source>
</evidence>
<dbReference type="InterPro" id="IPR032466">
    <property type="entry name" value="Metal_Hydrolase"/>
</dbReference>
<dbReference type="Proteomes" id="UP000250831">
    <property type="component" value="Unassembled WGS sequence"/>
</dbReference>
<dbReference type="SUPFAM" id="SSF51338">
    <property type="entry name" value="Composite domain of metallo-dependent hydrolases"/>
    <property type="match status" value="2"/>
</dbReference>
<keyword evidence="4" id="KW-0378">Hydrolase</keyword>
<dbReference type="GO" id="GO:0050480">
    <property type="term" value="F:imidazolonepropionase activity"/>
    <property type="evidence" value="ECO:0007669"/>
    <property type="project" value="UniProtKB-UniRule"/>
</dbReference>
<keyword evidence="6" id="KW-0862">Zinc</keyword>
<comment type="pathway">
    <text evidence="1">Amino-acid degradation.</text>
</comment>
<dbReference type="SUPFAM" id="SSF51556">
    <property type="entry name" value="Metallo-dependent hydrolases"/>
    <property type="match status" value="1"/>
</dbReference>
<dbReference type="AlphaFoldDB" id="A0A363NXF8"/>
<gene>
    <name evidence="10" type="primary">hutI</name>
    <name evidence="10" type="ORF">DCO56_00430</name>
</gene>
<dbReference type="InterPro" id="IPR011059">
    <property type="entry name" value="Metal-dep_hydrolase_composite"/>
</dbReference>
<evidence type="ECO:0000256" key="6">
    <source>
        <dbReference type="ARBA" id="ARBA00022833"/>
    </source>
</evidence>
<organism evidence="10 11">
    <name type="scientific">Sphingobacterium athyrii</name>
    <dbReference type="NCBI Taxonomy" id="2152717"/>
    <lineage>
        <taxon>Bacteria</taxon>
        <taxon>Pseudomonadati</taxon>
        <taxon>Bacteroidota</taxon>
        <taxon>Sphingobacteriia</taxon>
        <taxon>Sphingobacteriales</taxon>
        <taxon>Sphingobacteriaceae</taxon>
        <taxon>Sphingobacterium</taxon>
    </lineage>
</organism>
<evidence type="ECO:0000256" key="5">
    <source>
        <dbReference type="ARBA" id="ARBA00022808"/>
    </source>
</evidence>
<evidence type="ECO:0000256" key="1">
    <source>
        <dbReference type="ARBA" id="ARBA00005023"/>
    </source>
</evidence>
<dbReference type="GO" id="GO:0019556">
    <property type="term" value="P:L-histidine catabolic process to glutamate and formamide"/>
    <property type="evidence" value="ECO:0007669"/>
    <property type="project" value="UniProtKB-UniRule"/>
</dbReference>
<evidence type="ECO:0000256" key="7">
    <source>
        <dbReference type="ARBA" id="ARBA00023004"/>
    </source>
</evidence>
<dbReference type="Gene3D" id="2.30.40.10">
    <property type="entry name" value="Urease, subunit C, domain 1"/>
    <property type="match status" value="1"/>
</dbReference>
<dbReference type="OrthoDB" id="9776455at2"/>
<dbReference type="InterPro" id="IPR005920">
    <property type="entry name" value="HutI"/>
</dbReference>
<comment type="caution">
    <text evidence="10">The sequence shown here is derived from an EMBL/GenBank/DDBJ whole genome shotgun (WGS) entry which is preliminary data.</text>
</comment>
<evidence type="ECO:0000256" key="8">
    <source>
        <dbReference type="NCBIfam" id="TIGR01224"/>
    </source>
</evidence>
<accession>A0A363NXF8</accession>
<evidence type="ECO:0000313" key="11">
    <source>
        <dbReference type="Proteomes" id="UP000250831"/>
    </source>
</evidence>
<dbReference type="Pfam" id="PF01979">
    <property type="entry name" value="Amidohydro_1"/>
    <property type="match status" value="1"/>
</dbReference>
<dbReference type="PANTHER" id="PTHR42752">
    <property type="entry name" value="IMIDAZOLONEPROPIONASE"/>
    <property type="match status" value="1"/>
</dbReference>
<keyword evidence="3" id="KW-0479">Metal-binding</keyword>